<dbReference type="InterPro" id="IPR011701">
    <property type="entry name" value="MFS"/>
</dbReference>
<evidence type="ECO:0000256" key="4">
    <source>
        <dbReference type="ARBA" id="ARBA00023136"/>
    </source>
</evidence>
<organism evidence="6 7">
    <name type="scientific">Maudiozyma exigua</name>
    <name type="common">Yeast</name>
    <name type="synonym">Kazachstania exigua</name>
    <dbReference type="NCBI Taxonomy" id="34358"/>
    <lineage>
        <taxon>Eukaryota</taxon>
        <taxon>Fungi</taxon>
        <taxon>Dikarya</taxon>
        <taxon>Ascomycota</taxon>
        <taxon>Saccharomycotina</taxon>
        <taxon>Saccharomycetes</taxon>
        <taxon>Saccharomycetales</taxon>
        <taxon>Saccharomycetaceae</taxon>
        <taxon>Maudiozyma</taxon>
    </lineage>
</organism>
<feature type="transmembrane region" description="Helical" evidence="5">
    <location>
        <begin position="350"/>
        <end position="374"/>
    </location>
</feature>
<evidence type="ECO:0000256" key="3">
    <source>
        <dbReference type="ARBA" id="ARBA00022989"/>
    </source>
</evidence>
<dbReference type="Proteomes" id="UP000750334">
    <property type="component" value="Unassembled WGS sequence"/>
</dbReference>
<dbReference type="OrthoDB" id="3026777at2759"/>
<dbReference type="Pfam" id="PF07690">
    <property type="entry name" value="MFS_1"/>
    <property type="match status" value="1"/>
</dbReference>
<dbReference type="PANTHER" id="PTHR23507:SF1">
    <property type="entry name" value="FI18259P1-RELATED"/>
    <property type="match status" value="1"/>
</dbReference>
<evidence type="ECO:0008006" key="8">
    <source>
        <dbReference type="Google" id="ProtNLM"/>
    </source>
</evidence>
<dbReference type="AlphaFoldDB" id="A0A9P6W3M7"/>
<dbReference type="GO" id="GO:0022857">
    <property type="term" value="F:transmembrane transporter activity"/>
    <property type="evidence" value="ECO:0007669"/>
    <property type="project" value="InterPro"/>
</dbReference>
<proteinExistence type="predicted"/>
<evidence type="ECO:0000256" key="5">
    <source>
        <dbReference type="SAM" id="Phobius"/>
    </source>
</evidence>
<sequence>MAEINTLEMVDSEAERILTSSDIPDLESPSSPDTNINFSTLSGAHLSKRFRDEVRQYHAHLKIWQRPSLLVACAIVVLYCFSEMIFVTPMISLTLNKVCEGLKKDTGSDTCDKNQVQTTLSNITSVKMMISSFIGLIAAGKIGPLSDRFGRSKIFVYMGVVNLVSNAVSAFAVSSYVDTHIYLIVFAGCISSLGGGTFALAANINSYITDIIEPEDRTASMSTVTSIMHAVVGLSPLISSFLIKLNNGNDMVSIYCSLISISLFTLLCIFMIKESRHPDAMQMSRNTHRKRLESMVSTHSIRLSGSHTFTSRSYQYVRYRIEQILEIFSPLKELWLSPTISGSLVPRYNVLLLISLDSLVIFSTMALMPALILFTTYEYRWKSVEIGYFISFSGLCNAVVLCAVSWLLSRWLNSKYSKVNHSVDRVDITTLQIGCVFLFLGTGVLLAYSTTSKGIICYVIIKSVSAIMTPTLQSTIVKYYGTNTGQVFGGVALLHSMGMLFSPAIMLKIYGSTVSKRPETFLFLPFLVCIVAFVLTFFLRVIYINDPIMKEAEDEDSQLDSSTTGIP</sequence>
<evidence type="ECO:0000256" key="2">
    <source>
        <dbReference type="ARBA" id="ARBA00022692"/>
    </source>
</evidence>
<evidence type="ECO:0000256" key="1">
    <source>
        <dbReference type="ARBA" id="ARBA00004141"/>
    </source>
</evidence>
<feature type="transmembrane region" description="Helical" evidence="5">
    <location>
        <begin position="154"/>
        <end position="174"/>
    </location>
</feature>
<feature type="transmembrane region" description="Helical" evidence="5">
    <location>
        <begin position="488"/>
        <end position="510"/>
    </location>
</feature>
<gene>
    <name evidence="6" type="ORF">C6P45_000770</name>
</gene>
<reference evidence="6 7" key="1">
    <citation type="submission" date="2020-11" db="EMBL/GenBank/DDBJ databases">
        <title>Kefir isolates.</title>
        <authorList>
            <person name="Marcisauskas S."/>
            <person name="Kim Y."/>
            <person name="Blasche S."/>
        </authorList>
    </citation>
    <scope>NUCLEOTIDE SEQUENCE [LARGE SCALE GENOMIC DNA]</scope>
    <source>
        <strain evidence="6 7">OG2</strain>
    </source>
</reference>
<feature type="transmembrane region" description="Helical" evidence="5">
    <location>
        <begin position="180"/>
        <end position="202"/>
    </location>
</feature>
<keyword evidence="2 5" id="KW-0812">Transmembrane</keyword>
<evidence type="ECO:0000313" key="6">
    <source>
        <dbReference type="EMBL" id="KAG0663670.1"/>
    </source>
</evidence>
<dbReference type="GO" id="GO:0016020">
    <property type="term" value="C:membrane"/>
    <property type="evidence" value="ECO:0007669"/>
    <property type="project" value="UniProtKB-SubCell"/>
</dbReference>
<dbReference type="EMBL" id="PUHR01000129">
    <property type="protein sequence ID" value="KAG0663670.1"/>
    <property type="molecule type" value="Genomic_DNA"/>
</dbReference>
<name>A0A9P6W3M7_MAUEX</name>
<comment type="caution">
    <text evidence="6">The sequence shown here is derived from an EMBL/GenBank/DDBJ whole genome shotgun (WGS) entry which is preliminary data.</text>
</comment>
<feature type="transmembrane region" description="Helical" evidence="5">
    <location>
        <begin position="455"/>
        <end position="476"/>
    </location>
</feature>
<dbReference type="SUPFAM" id="SSF103473">
    <property type="entry name" value="MFS general substrate transporter"/>
    <property type="match status" value="1"/>
</dbReference>
<feature type="transmembrane region" description="Helical" evidence="5">
    <location>
        <begin position="386"/>
        <end position="408"/>
    </location>
</feature>
<protein>
    <recommendedName>
        <fullName evidence="8">Major facilitator superfamily (MFS) profile domain-containing protein</fullName>
    </recommendedName>
</protein>
<dbReference type="PANTHER" id="PTHR23507">
    <property type="entry name" value="ZGC:174356"/>
    <property type="match status" value="1"/>
</dbReference>
<comment type="subcellular location">
    <subcellularLocation>
        <location evidence="1">Membrane</location>
        <topology evidence="1">Multi-pass membrane protein</topology>
    </subcellularLocation>
</comment>
<feature type="transmembrane region" description="Helical" evidence="5">
    <location>
        <begin position="428"/>
        <end position="448"/>
    </location>
</feature>
<keyword evidence="4 5" id="KW-0472">Membrane</keyword>
<keyword evidence="7" id="KW-1185">Reference proteome</keyword>
<evidence type="ECO:0000313" key="7">
    <source>
        <dbReference type="Proteomes" id="UP000750334"/>
    </source>
</evidence>
<feature type="transmembrane region" description="Helical" evidence="5">
    <location>
        <begin position="223"/>
        <end position="245"/>
    </location>
</feature>
<feature type="transmembrane region" description="Helical" evidence="5">
    <location>
        <begin position="251"/>
        <end position="272"/>
    </location>
</feature>
<feature type="transmembrane region" description="Helical" evidence="5">
    <location>
        <begin position="522"/>
        <end position="543"/>
    </location>
</feature>
<dbReference type="InterPro" id="IPR036259">
    <property type="entry name" value="MFS_trans_sf"/>
</dbReference>
<dbReference type="Gene3D" id="1.20.1250.20">
    <property type="entry name" value="MFS general substrate transporter like domains"/>
    <property type="match status" value="1"/>
</dbReference>
<feature type="transmembrane region" description="Helical" evidence="5">
    <location>
        <begin position="69"/>
        <end position="87"/>
    </location>
</feature>
<accession>A0A9P6W3M7</accession>
<keyword evidence="3 5" id="KW-1133">Transmembrane helix</keyword>